<keyword evidence="1" id="KW-0732">Signal</keyword>
<feature type="chain" id="PRO_5046275668" evidence="1">
    <location>
        <begin position="24"/>
        <end position="347"/>
    </location>
</feature>
<dbReference type="EMBL" id="JAYGHY010000002">
    <property type="protein sequence ID" value="MEA5441161.1"/>
    <property type="molecule type" value="Genomic_DNA"/>
</dbReference>
<comment type="caution">
    <text evidence="2">The sequence shown here is derived from an EMBL/GenBank/DDBJ whole genome shotgun (WGS) entry which is preliminary data.</text>
</comment>
<proteinExistence type="predicted"/>
<evidence type="ECO:0000313" key="2">
    <source>
        <dbReference type="EMBL" id="MEA5441161.1"/>
    </source>
</evidence>
<evidence type="ECO:0000256" key="1">
    <source>
        <dbReference type="SAM" id="SignalP"/>
    </source>
</evidence>
<organism evidence="2 3">
    <name type="scientific">Cyanobium gracile UHCC 0281</name>
    <dbReference type="NCBI Taxonomy" id="3110309"/>
    <lineage>
        <taxon>Bacteria</taxon>
        <taxon>Bacillati</taxon>
        <taxon>Cyanobacteriota</taxon>
        <taxon>Cyanophyceae</taxon>
        <taxon>Synechococcales</taxon>
        <taxon>Prochlorococcaceae</taxon>
        <taxon>Cyanobium</taxon>
    </lineage>
</organism>
<accession>A0ABU5SRS7</accession>
<feature type="signal peptide" evidence="1">
    <location>
        <begin position="1"/>
        <end position="23"/>
    </location>
</feature>
<keyword evidence="3" id="KW-1185">Reference proteome</keyword>
<dbReference type="InterPro" id="IPR025737">
    <property type="entry name" value="FApF"/>
</dbReference>
<protein>
    <submittedName>
        <fullName evidence="2">Transporter</fullName>
    </submittedName>
</protein>
<dbReference type="Pfam" id="PF13557">
    <property type="entry name" value="Phenol_MetA_deg"/>
    <property type="match status" value="1"/>
</dbReference>
<sequence>MNATPAPRISKRCSVAIRTAAFAACGLTLALDWGRPAQAQAYGPRQFWLAPAGTNVFTVSGMYSSSNTVVDTSIIFPNLSVDTYVVVPSYARFIGIGHRLSQVSVAVPYAWANVSLSTANRGVTPSKQGLADSYAHFTVGLVNTPALAPAEFGAYMQKQNPPVVVYGLVAVMPPTGDYQNDRLVNIGTNRWTFRAGLPTTVRLSPNWAPGKTTTFEILPSVDLYTPNNDPAFPEFSIRGRQVGNRLANQFAPNQTTQAPMGTLEMHLTHDLNKQLWVSLDSYSRLGGQTFSDGQAGDNQQAWTALGATIGGSPWSKARLSLTGGAVLAGNDNSPDGWQLRLQFQQSF</sequence>
<dbReference type="Proteomes" id="UP001302329">
    <property type="component" value="Unassembled WGS sequence"/>
</dbReference>
<gene>
    <name evidence="2" type="ORF">VB739_01175</name>
</gene>
<reference evidence="2 3" key="1">
    <citation type="submission" date="2023-12" db="EMBL/GenBank/DDBJ databases">
        <title>Baltic Sea Cyanobacteria.</title>
        <authorList>
            <person name="Delbaje E."/>
            <person name="Fewer D.P."/>
            <person name="Shishido T.K."/>
        </authorList>
    </citation>
    <scope>NUCLEOTIDE SEQUENCE [LARGE SCALE GENOMIC DNA]</scope>
    <source>
        <strain evidence="2 3">UHCC 0281</strain>
    </source>
</reference>
<dbReference type="RefSeq" id="WP_323355315.1">
    <property type="nucleotide sequence ID" value="NZ_JAYGHY010000002.1"/>
</dbReference>
<name>A0ABU5SRS7_9CYAN</name>
<evidence type="ECO:0000313" key="3">
    <source>
        <dbReference type="Proteomes" id="UP001302329"/>
    </source>
</evidence>